<evidence type="ECO:0000256" key="1">
    <source>
        <dbReference type="ARBA" id="ARBA00023015"/>
    </source>
</evidence>
<dbReference type="SUPFAM" id="SSF46785">
    <property type="entry name" value="Winged helix' DNA-binding domain"/>
    <property type="match status" value="1"/>
</dbReference>
<dbReference type="InterPro" id="IPR036388">
    <property type="entry name" value="WH-like_DNA-bd_sf"/>
</dbReference>
<keyword evidence="6" id="KW-1185">Reference proteome</keyword>
<reference evidence="6" key="1">
    <citation type="journal article" date="2019" name="Int. J. Syst. Evol. Microbiol.">
        <title>The Global Catalogue of Microorganisms (GCM) 10K type strain sequencing project: providing services to taxonomists for standard genome sequencing and annotation.</title>
        <authorList>
            <consortium name="The Broad Institute Genomics Platform"/>
            <consortium name="The Broad Institute Genome Sequencing Center for Infectious Disease"/>
            <person name="Wu L."/>
            <person name="Ma J."/>
        </authorList>
    </citation>
    <scope>NUCLEOTIDE SEQUENCE [LARGE SCALE GENOMIC DNA]</scope>
    <source>
        <strain evidence="6">NBRC 102520</strain>
    </source>
</reference>
<gene>
    <name evidence="5" type="ORF">GCM10007857_52900</name>
</gene>
<dbReference type="PANTHER" id="PTHR33204:SF39">
    <property type="entry name" value="TRANSCRIPTIONAL REGULATORY PROTEIN"/>
    <property type="match status" value="1"/>
</dbReference>
<dbReference type="Pfam" id="PF01638">
    <property type="entry name" value="HxlR"/>
    <property type="match status" value="1"/>
</dbReference>
<evidence type="ECO:0000256" key="3">
    <source>
        <dbReference type="ARBA" id="ARBA00023163"/>
    </source>
</evidence>
<keyword evidence="2" id="KW-0238">DNA-binding</keyword>
<comment type="caution">
    <text evidence="5">The sequence shown here is derived from an EMBL/GenBank/DDBJ whole genome shotgun (WGS) entry which is preliminary data.</text>
</comment>
<evidence type="ECO:0000256" key="2">
    <source>
        <dbReference type="ARBA" id="ARBA00023125"/>
    </source>
</evidence>
<dbReference type="EMBL" id="BSOW01000020">
    <property type="protein sequence ID" value="GLR88577.1"/>
    <property type="molecule type" value="Genomic_DNA"/>
</dbReference>
<proteinExistence type="predicted"/>
<name>A0ABQ6B900_9BRAD</name>
<dbReference type="RefSeq" id="WP_284270247.1">
    <property type="nucleotide sequence ID" value="NZ_BSOW01000020.1"/>
</dbReference>
<protein>
    <submittedName>
        <fullName evidence="5">Transcriptional regulator</fullName>
    </submittedName>
</protein>
<sequence>MHDKHLHNNYCERTREILNRVGDKWSLLVISALAEGPKRYVDIRRSTSGISQRMLTLTLRLLERDGIVMRTPLDTIPLSVSYELTSLGLSLVETVRSLTKWARTHDTEIGDAHMRYDRTKEREKTGIKLR</sequence>
<feature type="domain" description="HTH hxlR-type" evidence="4">
    <location>
        <begin position="11"/>
        <end position="110"/>
    </location>
</feature>
<dbReference type="PROSITE" id="PS51118">
    <property type="entry name" value="HTH_HXLR"/>
    <property type="match status" value="1"/>
</dbReference>
<accession>A0ABQ6B900</accession>
<dbReference type="InterPro" id="IPR036390">
    <property type="entry name" value="WH_DNA-bd_sf"/>
</dbReference>
<dbReference type="Proteomes" id="UP001156905">
    <property type="component" value="Unassembled WGS sequence"/>
</dbReference>
<keyword evidence="3" id="KW-0804">Transcription</keyword>
<evidence type="ECO:0000313" key="6">
    <source>
        <dbReference type="Proteomes" id="UP001156905"/>
    </source>
</evidence>
<dbReference type="PANTHER" id="PTHR33204">
    <property type="entry name" value="TRANSCRIPTIONAL REGULATOR, MARR FAMILY"/>
    <property type="match status" value="1"/>
</dbReference>
<evidence type="ECO:0000259" key="4">
    <source>
        <dbReference type="PROSITE" id="PS51118"/>
    </source>
</evidence>
<organism evidence="5 6">
    <name type="scientific">Bradyrhizobium iriomotense</name>
    <dbReference type="NCBI Taxonomy" id="441950"/>
    <lineage>
        <taxon>Bacteria</taxon>
        <taxon>Pseudomonadati</taxon>
        <taxon>Pseudomonadota</taxon>
        <taxon>Alphaproteobacteria</taxon>
        <taxon>Hyphomicrobiales</taxon>
        <taxon>Nitrobacteraceae</taxon>
        <taxon>Bradyrhizobium</taxon>
    </lineage>
</organism>
<dbReference type="InterPro" id="IPR002577">
    <property type="entry name" value="HTH_HxlR"/>
</dbReference>
<evidence type="ECO:0000313" key="5">
    <source>
        <dbReference type="EMBL" id="GLR88577.1"/>
    </source>
</evidence>
<keyword evidence="1" id="KW-0805">Transcription regulation</keyword>
<dbReference type="Gene3D" id="1.10.10.10">
    <property type="entry name" value="Winged helix-like DNA-binding domain superfamily/Winged helix DNA-binding domain"/>
    <property type="match status" value="1"/>
</dbReference>